<dbReference type="EMBL" id="QPJM01000033">
    <property type="protein sequence ID" value="RCW77950.1"/>
    <property type="molecule type" value="Genomic_DNA"/>
</dbReference>
<comment type="caution">
    <text evidence="1">The sequence shown here is derived from an EMBL/GenBank/DDBJ whole genome shotgun (WGS) entry which is preliminary data.</text>
</comment>
<evidence type="ECO:0000313" key="1">
    <source>
        <dbReference type="EMBL" id="RCW77950.1"/>
    </source>
</evidence>
<accession>A0A368YCG4</accession>
<organism evidence="1 2">
    <name type="scientific">Phyllobacterium bourgognense</name>
    <dbReference type="NCBI Taxonomy" id="314236"/>
    <lineage>
        <taxon>Bacteria</taxon>
        <taxon>Pseudomonadati</taxon>
        <taxon>Pseudomonadota</taxon>
        <taxon>Alphaproteobacteria</taxon>
        <taxon>Hyphomicrobiales</taxon>
        <taxon>Phyllobacteriaceae</taxon>
        <taxon>Phyllobacterium</taxon>
    </lineage>
</organism>
<gene>
    <name evidence="1" type="ORF">C7476_13326</name>
</gene>
<evidence type="ECO:0000313" key="2">
    <source>
        <dbReference type="Proteomes" id="UP000253324"/>
    </source>
</evidence>
<keyword evidence="2" id="KW-1185">Reference proteome</keyword>
<dbReference type="AlphaFoldDB" id="A0A368YCG4"/>
<name>A0A368YCG4_9HYPH</name>
<dbReference type="Proteomes" id="UP000253324">
    <property type="component" value="Unassembled WGS sequence"/>
</dbReference>
<feature type="non-terminal residue" evidence="1">
    <location>
        <position position="1"/>
    </location>
</feature>
<protein>
    <submittedName>
        <fullName evidence="1">Uncharacterized protein</fullName>
    </submittedName>
</protein>
<reference evidence="1 2" key="1">
    <citation type="submission" date="2018-07" db="EMBL/GenBank/DDBJ databases">
        <title>Genomic Encyclopedia of Type Strains, Phase III (KMG-III): the genomes of soil and plant-associated and newly described type strains.</title>
        <authorList>
            <person name="Whitman W."/>
        </authorList>
    </citation>
    <scope>NUCLEOTIDE SEQUENCE [LARGE SCALE GENOMIC DNA]</scope>
    <source>
        <strain evidence="1 2">31-25a</strain>
    </source>
</reference>
<proteinExistence type="predicted"/>
<sequence>AHLREALGNLFRSVGMRVELFGSTSALIELPAKARGSQCLSVF</sequence>